<sequence>MGAEVEVVSRVAPPRAPGKKRTSTTLLHLLQLDNPDGVFVFAAAAAANKLPPPEPEPEAESLIDKIASCCRVFAFADDDAAERADERDAKLERLEEVLAAVRSSGKNQPPGLDHLVMVALVKMFAANLFRTMPPPATCPSVLAEAADEEAPAASLLPSWPHLQAVYDVLLAVIAAADAKALRNHIDRPFLTSLLALFASEDPRERDRLKTAYHQLYAKLTPERAFMRRSMAATLLASVHECGGGVAELLEICGSIINGFAVPLKEEHRGFLLRVLLPLHRARWLHAYHRQLVYCVLQFVHKEPVLAGAVVEGILRRWPVTNCQKEVLLIDELEEIVDALDQRQFDALAAPICSRIARCATSCSSQVAERALYVWNNERFLEMASAGGAMERILPPFVASVEDNLERHWSKCVQQVTASVKALLLQVAPDLYDRCSADLAASRAEADARAAARDARWRRLEAAADANGLSGS</sequence>
<dbReference type="InterPro" id="IPR002554">
    <property type="entry name" value="PP2A_B56"/>
</dbReference>
<dbReference type="KEGG" id="taes:123112907"/>
<dbReference type="AlphaFoldDB" id="A0A3B6LRF0"/>
<protein>
    <recommendedName>
        <fullName evidence="3">Serine/threonine protein phosphatase 2A regulatory subunit</fullName>
    </recommendedName>
</protein>
<dbReference type="OrthoDB" id="768580at2759"/>
<dbReference type="GO" id="GO:0007165">
    <property type="term" value="P:signal transduction"/>
    <property type="evidence" value="ECO:0007669"/>
    <property type="project" value="InterPro"/>
</dbReference>
<dbReference type="STRING" id="4565.A0A3B6LRF0"/>
<dbReference type="Gramene" id="TraesCS5B02G335800.1">
    <property type="protein sequence ID" value="TraesCS5B02G335800.1"/>
    <property type="gene ID" value="TraesCS5B02G335800"/>
</dbReference>
<dbReference type="SMR" id="A0A3B6LRF0"/>
<reference evidence="1" key="2">
    <citation type="submission" date="2018-10" db="UniProtKB">
        <authorList>
            <consortium name="EnsemblPlants"/>
        </authorList>
    </citation>
    <scope>IDENTIFICATION</scope>
</reference>
<dbReference type="FunFam" id="1.25.10.10:FF:000548">
    <property type="entry name" value="Serine/threonine protein phosphatase 2A regulatory subunit"/>
    <property type="match status" value="1"/>
</dbReference>
<organism evidence="1">
    <name type="scientific">Triticum aestivum</name>
    <name type="common">Wheat</name>
    <dbReference type="NCBI Taxonomy" id="4565"/>
    <lineage>
        <taxon>Eukaryota</taxon>
        <taxon>Viridiplantae</taxon>
        <taxon>Streptophyta</taxon>
        <taxon>Embryophyta</taxon>
        <taxon>Tracheophyta</taxon>
        <taxon>Spermatophyta</taxon>
        <taxon>Magnoliopsida</taxon>
        <taxon>Liliopsida</taxon>
        <taxon>Poales</taxon>
        <taxon>Poaceae</taxon>
        <taxon>BOP clade</taxon>
        <taxon>Pooideae</taxon>
        <taxon>Triticodae</taxon>
        <taxon>Triticeae</taxon>
        <taxon>Triticinae</taxon>
        <taxon>Triticum</taxon>
    </lineage>
</organism>
<dbReference type="GO" id="GO:0072542">
    <property type="term" value="F:protein phosphatase activator activity"/>
    <property type="evidence" value="ECO:0000318"/>
    <property type="project" value="GO_Central"/>
</dbReference>
<keyword evidence="2" id="KW-1185">Reference proteome</keyword>
<dbReference type="PANTHER" id="PTHR10257:SF28">
    <property type="entry name" value="SERINE_THREONINE PROTEIN PHOSPHATASE 2A REGULATORY SUBUNIT"/>
    <property type="match status" value="1"/>
</dbReference>
<dbReference type="InterPro" id="IPR011989">
    <property type="entry name" value="ARM-like"/>
</dbReference>
<dbReference type="GO" id="GO:0000159">
    <property type="term" value="C:protein phosphatase type 2A complex"/>
    <property type="evidence" value="ECO:0007669"/>
    <property type="project" value="InterPro"/>
</dbReference>
<dbReference type="Gramene" id="TraesLAC5B03G02895140.1">
    <property type="protein sequence ID" value="TraesLAC5B03G02895140.1"/>
    <property type="gene ID" value="TraesLAC5B03G02895140"/>
</dbReference>
<dbReference type="Proteomes" id="UP000019116">
    <property type="component" value="Chromosome 5B"/>
</dbReference>
<evidence type="ECO:0000313" key="1">
    <source>
        <dbReference type="EnsemblPlants" id="TraesCS5B02G335800.1"/>
    </source>
</evidence>
<dbReference type="Gramene" id="TraesCS5B03G0840200.1">
    <property type="protein sequence ID" value="TraesCS5B03G0840200.1.CDS"/>
    <property type="gene ID" value="TraesCS5B03G0840200"/>
</dbReference>
<accession>A0A3B6LRF0</accession>
<dbReference type="OMA" id="KCLNSWN"/>
<gene>
    <name evidence="1" type="primary">LOC123112907</name>
</gene>
<name>A0A3B6LRF0_WHEAT</name>
<dbReference type="GeneID" id="123112907"/>
<dbReference type="EnsemblPlants" id="TraesCS5B02G335800.1">
    <property type="protein sequence ID" value="TraesCS5B02G335800.1"/>
    <property type="gene ID" value="TraesCS5B02G335800"/>
</dbReference>
<dbReference type="Gramene" id="TraesKAR5B01G0341540.1">
    <property type="protein sequence ID" value="cds.TraesKAR5B01G0341540.1"/>
    <property type="gene ID" value="TraesKAR5B01G0341540"/>
</dbReference>
<dbReference type="Gene3D" id="1.25.10.10">
    <property type="entry name" value="Leucine-rich Repeat Variant"/>
    <property type="match status" value="1"/>
</dbReference>
<reference evidence="1" key="1">
    <citation type="submission" date="2018-08" db="EMBL/GenBank/DDBJ databases">
        <authorList>
            <person name="Rossello M."/>
        </authorList>
    </citation>
    <scope>NUCLEOTIDE SEQUENCE [LARGE SCALE GENOMIC DNA]</scope>
    <source>
        <strain evidence="1">cv. Chinese Spring</strain>
    </source>
</reference>
<dbReference type="GO" id="GO:0051177">
    <property type="term" value="P:meiotic sister chromatid cohesion"/>
    <property type="evidence" value="ECO:0000318"/>
    <property type="project" value="GO_Central"/>
</dbReference>
<evidence type="ECO:0000313" key="2">
    <source>
        <dbReference type="Proteomes" id="UP000019116"/>
    </source>
</evidence>
<dbReference type="PANTHER" id="PTHR10257">
    <property type="entry name" value="SERINE/THREONINE PROTEIN PHOSPHATASE 2A PP2A REGULATORY SUBUNIT B"/>
    <property type="match status" value="1"/>
</dbReference>
<dbReference type="RefSeq" id="XP_044389941.1">
    <property type="nucleotide sequence ID" value="XM_044534006.1"/>
</dbReference>
<dbReference type="Gramene" id="TraesWEE_scaffold_032191_01G000200.1">
    <property type="protein sequence ID" value="TraesWEE_scaffold_032191_01G000200.1"/>
    <property type="gene ID" value="TraesWEE_scaffold_032191_01G000200"/>
</dbReference>
<dbReference type="Pfam" id="PF01603">
    <property type="entry name" value="B56"/>
    <property type="match status" value="1"/>
</dbReference>
<evidence type="ECO:0008006" key="3">
    <source>
        <dbReference type="Google" id="ProtNLM"/>
    </source>
</evidence>
<proteinExistence type="predicted"/>
<dbReference type="PaxDb" id="4565-Traes_5BL_F2E0604AF.1"/>
<dbReference type="InterPro" id="IPR016024">
    <property type="entry name" value="ARM-type_fold"/>
</dbReference>
<dbReference type="SUPFAM" id="SSF48371">
    <property type="entry name" value="ARM repeat"/>
    <property type="match status" value="1"/>
</dbReference>